<sequence length="143" mass="16923">MILRQAELKDKKEIMDVANLLYLPIPYFIWNNESFVEEQIKNKEYFLGEDYGTVIGIMSLRQRANKINIETLAVKKEFQSKGFGTQFIEFAMQFTKEKGFDTLHAYSFNEYNMAGFYLKKGFIMLDHTGSYHNNAYYCFEKKL</sequence>
<protein>
    <recommendedName>
        <fullName evidence="1">N-acetyltransferase domain-containing protein</fullName>
    </recommendedName>
</protein>
<dbReference type="STRING" id="1802214.A2908_03850"/>
<reference evidence="2 3" key="1">
    <citation type="journal article" date="2016" name="Nat. Commun.">
        <title>Thousands of microbial genomes shed light on interconnected biogeochemical processes in an aquifer system.</title>
        <authorList>
            <person name="Anantharaman K."/>
            <person name="Brown C.T."/>
            <person name="Hug L.A."/>
            <person name="Sharon I."/>
            <person name="Castelle C.J."/>
            <person name="Probst A.J."/>
            <person name="Thomas B.C."/>
            <person name="Singh A."/>
            <person name="Wilkins M.J."/>
            <person name="Karaoz U."/>
            <person name="Brodie E.L."/>
            <person name="Williams K.H."/>
            <person name="Hubbard S.S."/>
            <person name="Banfield J.F."/>
        </authorList>
    </citation>
    <scope>NUCLEOTIDE SEQUENCE [LARGE SCALE GENOMIC DNA]</scope>
</reference>
<name>A0A1G2ICA7_9BACT</name>
<dbReference type="EMBL" id="MHPA01000028">
    <property type="protein sequence ID" value="OGZ72247.1"/>
    <property type="molecule type" value="Genomic_DNA"/>
</dbReference>
<organism evidence="2 3">
    <name type="scientific">Candidatus Staskawiczbacteria bacterium RIFCSPLOWO2_01_FULL_38_12b</name>
    <dbReference type="NCBI Taxonomy" id="1802214"/>
    <lineage>
        <taxon>Bacteria</taxon>
        <taxon>Candidatus Staskawicziibacteriota</taxon>
    </lineage>
</organism>
<dbReference type="InterPro" id="IPR016181">
    <property type="entry name" value="Acyl_CoA_acyltransferase"/>
</dbReference>
<dbReference type="CDD" id="cd04301">
    <property type="entry name" value="NAT_SF"/>
    <property type="match status" value="1"/>
</dbReference>
<accession>A0A1G2ICA7</accession>
<evidence type="ECO:0000259" key="1">
    <source>
        <dbReference type="PROSITE" id="PS51186"/>
    </source>
</evidence>
<evidence type="ECO:0000313" key="2">
    <source>
        <dbReference type="EMBL" id="OGZ72247.1"/>
    </source>
</evidence>
<dbReference type="PROSITE" id="PS51186">
    <property type="entry name" value="GNAT"/>
    <property type="match status" value="1"/>
</dbReference>
<proteinExistence type="predicted"/>
<dbReference type="SUPFAM" id="SSF55729">
    <property type="entry name" value="Acyl-CoA N-acyltransferases (Nat)"/>
    <property type="match status" value="1"/>
</dbReference>
<dbReference type="AlphaFoldDB" id="A0A1G2ICA7"/>
<dbReference type="Pfam" id="PF00583">
    <property type="entry name" value="Acetyltransf_1"/>
    <property type="match status" value="1"/>
</dbReference>
<dbReference type="GO" id="GO:0016747">
    <property type="term" value="F:acyltransferase activity, transferring groups other than amino-acyl groups"/>
    <property type="evidence" value="ECO:0007669"/>
    <property type="project" value="InterPro"/>
</dbReference>
<evidence type="ECO:0000313" key="3">
    <source>
        <dbReference type="Proteomes" id="UP000176774"/>
    </source>
</evidence>
<feature type="domain" description="N-acetyltransferase" evidence="1">
    <location>
        <begin position="1"/>
        <end position="143"/>
    </location>
</feature>
<dbReference type="InterPro" id="IPR000182">
    <property type="entry name" value="GNAT_dom"/>
</dbReference>
<dbReference type="Gene3D" id="3.40.630.30">
    <property type="match status" value="1"/>
</dbReference>
<dbReference type="Proteomes" id="UP000176774">
    <property type="component" value="Unassembled WGS sequence"/>
</dbReference>
<gene>
    <name evidence="2" type="ORF">A2908_03850</name>
</gene>
<comment type="caution">
    <text evidence="2">The sequence shown here is derived from an EMBL/GenBank/DDBJ whole genome shotgun (WGS) entry which is preliminary data.</text>
</comment>